<dbReference type="PANTHER" id="PTHR16515:SF21">
    <property type="entry name" value="PR DOMAIN ZINC FINGER PROTEIN 13"/>
    <property type="match status" value="1"/>
</dbReference>
<reference evidence="4" key="1">
    <citation type="submission" date="2020-05" db="UniProtKB">
        <authorList>
            <consortium name="EnsemblMetazoa"/>
        </authorList>
    </citation>
    <scope>IDENTIFICATION</scope>
    <source>
        <strain evidence="4">Aabys</strain>
    </source>
</reference>
<dbReference type="InterPro" id="IPR013087">
    <property type="entry name" value="Znf_C2H2_type"/>
</dbReference>
<organism evidence="4">
    <name type="scientific">Musca domestica</name>
    <name type="common">House fly</name>
    <dbReference type="NCBI Taxonomy" id="7370"/>
    <lineage>
        <taxon>Eukaryota</taxon>
        <taxon>Metazoa</taxon>
        <taxon>Ecdysozoa</taxon>
        <taxon>Arthropoda</taxon>
        <taxon>Hexapoda</taxon>
        <taxon>Insecta</taxon>
        <taxon>Pterygota</taxon>
        <taxon>Neoptera</taxon>
        <taxon>Endopterygota</taxon>
        <taxon>Diptera</taxon>
        <taxon>Brachycera</taxon>
        <taxon>Muscomorpha</taxon>
        <taxon>Muscoidea</taxon>
        <taxon>Muscidae</taxon>
        <taxon>Musca</taxon>
    </lineage>
</organism>
<evidence type="ECO:0000256" key="1">
    <source>
        <dbReference type="PROSITE-ProRule" id="PRU00042"/>
    </source>
</evidence>
<feature type="compositionally biased region" description="Low complexity" evidence="2">
    <location>
        <begin position="58"/>
        <end position="77"/>
    </location>
</feature>
<dbReference type="GO" id="GO:0008270">
    <property type="term" value="F:zinc ion binding"/>
    <property type="evidence" value="ECO:0007669"/>
    <property type="project" value="UniProtKB-KW"/>
</dbReference>
<dbReference type="eggNOG" id="KOG1721">
    <property type="taxonomic scope" value="Eukaryota"/>
</dbReference>
<evidence type="ECO:0000259" key="3">
    <source>
        <dbReference type="PROSITE" id="PS50157"/>
    </source>
</evidence>
<dbReference type="RefSeq" id="XP_005175201.2">
    <property type="nucleotide sequence ID" value="XM_005175144.3"/>
</dbReference>
<feature type="compositionally biased region" description="Polar residues" evidence="2">
    <location>
        <begin position="281"/>
        <end position="292"/>
    </location>
</feature>
<feature type="compositionally biased region" description="Polar residues" evidence="2">
    <location>
        <begin position="7"/>
        <end position="43"/>
    </location>
</feature>
<dbReference type="SUPFAM" id="SSF57667">
    <property type="entry name" value="beta-beta-alpha zinc fingers"/>
    <property type="match status" value="1"/>
</dbReference>
<evidence type="ECO:0000256" key="2">
    <source>
        <dbReference type="SAM" id="MobiDB-lite"/>
    </source>
</evidence>
<dbReference type="Pfam" id="PF00096">
    <property type="entry name" value="zf-C2H2"/>
    <property type="match status" value="3"/>
</dbReference>
<dbReference type="GO" id="GO:0005634">
    <property type="term" value="C:nucleus"/>
    <property type="evidence" value="ECO:0007669"/>
    <property type="project" value="TreeGrafter"/>
</dbReference>
<name>A0A1I8N3B5_MUSDO</name>
<dbReference type="VEuPathDB" id="VectorBase:MDOMA2_012336"/>
<dbReference type="AlphaFoldDB" id="A0A1I8N3B5"/>
<dbReference type="SMART" id="SM00355">
    <property type="entry name" value="ZnF_C2H2"/>
    <property type="match status" value="4"/>
</dbReference>
<dbReference type="GO" id="GO:0010468">
    <property type="term" value="P:regulation of gene expression"/>
    <property type="evidence" value="ECO:0007669"/>
    <property type="project" value="TreeGrafter"/>
</dbReference>
<feature type="domain" description="C2H2-type" evidence="3">
    <location>
        <begin position="430"/>
        <end position="457"/>
    </location>
</feature>
<gene>
    <name evidence="4" type="primary">101891734</name>
</gene>
<dbReference type="STRING" id="7370.A0A1I8N3B5"/>
<feature type="domain" description="C2H2-type" evidence="3">
    <location>
        <begin position="499"/>
        <end position="531"/>
    </location>
</feature>
<accession>A0A1I8N3B5</accession>
<keyword evidence="1" id="KW-0479">Metal-binding</keyword>
<feature type="region of interest" description="Disordered" evidence="2">
    <location>
        <begin position="518"/>
        <end position="538"/>
    </location>
</feature>
<sequence length="538" mass="58366">MLPVLPTSHSIVQQQQNHHLVDNSRGSSRQSPTPSSPNKRSSSMIFRIEHLLPQTANTTVPGSSSSPTAAPTSPAAATREKNGSPSASSSPKKSKIIRAGVHVTQLIPKDTTSILIDSHALLTASHPEMANNEPLARAYCSLSPKGDVLILNASIMRKIKLSEDIHSYNALFELHNGQVQLRVVRDVQRDEEIVAWFGEELTLLMAIPFLTPLNIQGNNRYMCHWCHLTFETPNPLKIHLALGCGRHNIDVLWIRLHYALKAKQYSQQLFTLPLVGNATTARSSPHMISSGSTTTTTTTANISVPQSSTSSMRSLSPSYSPPGPAQTSCSSPPPRFSAFKPISLATPAGGRANAPHPATSLPVSLATALSGQPHLHTSTPAPHMSFLPTFSTAGFPHMSLLHPPPSTNPLNAAAQIEAIVSNMGASKQGHLCIYCGKMYSRKYGLKIHIRTHTGFKPLKCKYCLRPFGDPSNLNKHIRLHLQTSSSGHGGQGTPGSEVYQCTLCHKTFARRRDLQKHVENRHGEAHAAESKMETGHTD</sequence>
<dbReference type="InterPro" id="IPR050331">
    <property type="entry name" value="Zinc_finger"/>
</dbReference>
<dbReference type="FunFam" id="3.30.160.60:FF:000616">
    <property type="entry name" value="PR domain zinc finger protein 13"/>
    <property type="match status" value="1"/>
</dbReference>
<dbReference type="PANTHER" id="PTHR16515">
    <property type="entry name" value="PR DOMAIN ZINC FINGER PROTEIN"/>
    <property type="match status" value="1"/>
</dbReference>
<feature type="domain" description="C2H2-type" evidence="3">
    <location>
        <begin position="458"/>
        <end position="485"/>
    </location>
</feature>
<feature type="region of interest" description="Disordered" evidence="2">
    <location>
        <begin position="56"/>
        <end position="95"/>
    </location>
</feature>
<feature type="region of interest" description="Disordered" evidence="2">
    <location>
        <begin position="1"/>
        <end position="43"/>
    </location>
</feature>
<keyword evidence="1" id="KW-0863">Zinc-finger</keyword>
<proteinExistence type="predicted"/>
<dbReference type="InterPro" id="IPR036236">
    <property type="entry name" value="Znf_C2H2_sf"/>
</dbReference>
<feature type="compositionally biased region" description="Low complexity" evidence="2">
    <location>
        <begin position="293"/>
        <end position="318"/>
    </location>
</feature>
<protein>
    <recommendedName>
        <fullName evidence="3">C2H2-type domain-containing protein</fullName>
    </recommendedName>
</protein>
<dbReference type="KEGG" id="mde:101891734"/>
<evidence type="ECO:0000313" key="4">
    <source>
        <dbReference type="EnsemblMetazoa" id="MDOA011085-PA"/>
    </source>
</evidence>
<dbReference type="Gene3D" id="3.30.160.60">
    <property type="entry name" value="Classic Zinc Finger"/>
    <property type="match status" value="3"/>
</dbReference>
<dbReference type="PROSITE" id="PS00028">
    <property type="entry name" value="ZINC_FINGER_C2H2_1"/>
    <property type="match status" value="3"/>
</dbReference>
<dbReference type="VEuPathDB" id="VectorBase:MDOA011085"/>
<dbReference type="EnsemblMetazoa" id="MDOA011085-RA">
    <property type="protein sequence ID" value="MDOA011085-PA"/>
    <property type="gene ID" value="MDOA011085"/>
</dbReference>
<keyword evidence="1" id="KW-0862">Zinc</keyword>
<dbReference type="OrthoDB" id="9998363at2759"/>
<feature type="region of interest" description="Disordered" evidence="2">
    <location>
        <begin position="281"/>
        <end position="333"/>
    </location>
</feature>
<dbReference type="PROSITE" id="PS50157">
    <property type="entry name" value="ZINC_FINGER_C2H2_2"/>
    <property type="match status" value="3"/>
</dbReference>